<dbReference type="PANTHER" id="PTHR36488:SF8">
    <property type="entry name" value="CASP-LIKE PROTEIN 1U1"/>
    <property type="match status" value="1"/>
</dbReference>
<evidence type="ECO:0000256" key="3">
    <source>
        <dbReference type="ARBA" id="ARBA00011489"/>
    </source>
</evidence>
<keyword evidence="11" id="KW-1185">Reference proteome</keyword>
<dbReference type="InterPro" id="IPR006459">
    <property type="entry name" value="CASP/CASPL"/>
</dbReference>
<evidence type="ECO:0000313" key="10">
    <source>
        <dbReference type="EMBL" id="DAD30458.1"/>
    </source>
</evidence>
<comment type="subunit">
    <text evidence="3 8">Homodimer and heterodimers.</text>
</comment>
<keyword evidence="5 8" id="KW-0812">Transmembrane</keyword>
<keyword evidence="6 8" id="KW-1133">Transmembrane helix</keyword>
<dbReference type="PANTHER" id="PTHR36488">
    <property type="entry name" value="CASP-LIKE PROTEIN 1U1"/>
    <property type="match status" value="1"/>
</dbReference>
<dbReference type="AlphaFoldDB" id="A0A822YMA2"/>
<keyword evidence="4 8" id="KW-1003">Cell membrane</keyword>
<sequence length="183" mass="20411">MEIIYETKARLQDPIHGRQKCFISGQVLFRSLAVAAAMVATWLMATSKQSTEFFGIQIRAVYSDSPDFKFFVYANGIACVSSLVSLLTVYVLYRKGSNPSNYFYVFLHDLIIMALVMAASVAASAIGYVGAYGNTHTGWMSICDQVDKFCHRASDSIIFSYLAFFIYLILTVLSANESRQIQV</sequence>
<reference evidence="10 11" key="1">
    <citation type="journal article" date="2020" name="Mol. Biol. Evol.">
        <title>Distinct Expression and Methylation Patterns for Genes with Different Fates following a Single Whole-Genome Duplication in Flowering Plants.</title>
        <authorList>
            <person name="Shi T."/>
            <person name="Rahmani R.S."/>
            <person name="Gugger P.F."/>
            <person name="Wang M."/>
            <person name="Li H."/>
            <person name="Zhang Y."/>
            <person name="Li Z."/>
            <person name="Wang Q."/>
            <person name="Van de Peer Y."/>
            <person name="Marchal K."/>
            <person name="Chen J."/>
        </authorList>
    </citation>
    <scope>NUCLEOTIDE SEQUENCE [LARGE SCALE GENOMIC DNA]</scope>
    <source>
        <tissue evidence="10">Leaf</tissue>
    </source>
</reference>
<evidence type="ECO:0000313" key="11">
    <source>
        <dbReference type="Proteomes" id="UP000607653"/>
    </source>
</evidence>
<dbReference type="Pfam" id="PF04535">
    <property type="entry name" value="CASP_dom"/>
    <property type="match status" value="1"/>
</dbReference>
<keyword evidence="7 8" id="KW-0472">Membrane</keyword>
<evidence type="ECO:0000259" key="9">
    <source>
        <dbReference type="Pfam" id="PF04535"/>
    </source>
</evidence>
<protein>
    <recommendedName>
        <fullName evidence="8">CASP-like protein</fullName>
    </recommendedName>
</protein>
<feature type="domain" description="Casparian strip membrane protein" evidence="9">
    <location>
        <begin position="25"/>
        <end position="165"/>
    </location>
</feature>
<name>A0A822YMA2_NELNU</name>
<proteinExistence type="inferred from homology"/>
<dbReference type="Proteomes" id="UP000607653">
    <property type="component" value="Unassembled WGS sequence"/>
</dbReference>
<evidence type="ECO:0000256" key="5">
    <source>
        <dbReference type="ARBA" id="ARBA00022692"/>
    </source>
</evidence>
<dbReference type="InterPro" id="IPR044173">
    <property type="entry name" value="CASPL"/>
</dbReference>
<accession>A0A822YMA2</accession>
<dbReference type="InterPro" id="IPR006702">
    <property type="entry name" value="CASP_dom"/>
</dbReference>
<dbReference type="NCBIfam" id="TIGR01569">
    <property type="entry name" value="A_tha_TIGR01569"/>
    <property type="match status" value="1"/>
</dbReference>
<evidence type="ECO:0000256" key="1">
    <source>
        <dbReference type="ARBA" id="ARBA00004651"/>
    </source>
</evidence>
<comment type="subcellular location">
    <subcellularLocation>
        <location evidence="1 8">Cell membrane</location>
        <topology evidence="1 8">Multi-pass membrane protein</topology>
    </subcellularLocation>
</comment>
<organism evidence="10 11">
    <name type="scientific">Nelumbo nucifera</name>
    <name type="common">Sacred lotus</name>
    <dbReference type="NCBI Taxonomy" id="4432"/>
    <lineage>
        <taxon>Eukaryota</taxon>
        <taxon>Viridiplantae</taxon>
        <taxon>Streptophyta</taxon>
        <taxon>Embryophyta</taxon>
        <taxon>Tracheophyta</taxon>
        <taxon>Spermatophyta</taxon>
        <taxon>Magnoliopsida</taxon>
        <taxon>Proteales</taxon>
        <taxon>Nelumbonaceae</taxon>
        <taxon>Nelumbo</taxon>
    </lineage>
</organism>
<evidence type="ECO:0000256" key="7">
    <source>
        <dbReference type="ARBA" id="ARBA00023136"/>
    </source>
</evidence>
<evidence type="ECO:0000256" key="6">
    <source>
        <dbReference type="ARBA" id="ARBA00022989"/>
    </source>
</evidence>
<feature type="transmembrane region" description="Helical" evidence="8">
    <location>
        <begin position="27"/>
        <end position="45"/>
    </location>
</feature>
<evidence type="ECO:0000256" key="4">
    <source>
        <dbReference type="ARBA" id="ARBA00022475"/>
    </source>
</evidence>
<comment type="caution">
    <text evidence="10">The sequence shown here is derived from an EMBL/GenBank/DDBJ whole genome shotgun (WGS) entry which is preliminary data.</text>
</comment>
<dbReference type="GO" id="GO:0005886">
    <property type="term" value="C:plasma membrane"/>
    <property type="evidence" value="ECO:0007669"/>
    <property type="project" value="UniProtKB-SubCell"/>
</dbReference>
<dbReference type="EMBL" id="DUZY01000003">
    <property type="protein sequence ID" value="DAD30458.1"/>
    <property type="molecule type" value="Genomic_DNA"/>
</dbReference>
<gene>
    <name evidence="10" type="ORF">HUJ06_009309</name>
</gene>
<feature type="transmembrane region" description="Helical" evidence="8">
    <location>
        <begin position="157"/>
        <end position="175"/>
    </location>
</feature>
<evidence type="ECO:0000256" key="2">
    <source>
        <dbReference type="ARBA" id="ARBA00007651"/>
    </source>
</evidence>
<evidence type="ECO:0000256" key="8">
    <source>
        <dbReference type="RuleBase" id="RU361233"/>
    </source>
</evidence>
<feature type="transmembrane region" description="Helical" evidence="8">
    <location>
        <begin position="70"/>
        <end position="93"/>
    </location>
</feature>
<feature type="transmembrane region" description="Helical" evidence="8">
    <location>
        <begin position="105"/>
        <end position="131"/>
    </location>
</feature>
<comment type="similarity">
    <text evidence="2 8">Belongs to the Casparian strip membrane proteins (CASP) family.</text>
</comment>